<evidence type="ECO:0000256" key="2">
    <source>
        <dbReference type="ARBA" id="ARBA00007186"/>
    </source>
</evidence>
<evidence type="ECO:0000259" key="7">
    <source>
        <dbReference type="SMART" id="SM00813"/>
    </source>
</evidence>
<evidence type="ECO:0000256" key="3">
    <source>
        <dbReference type="ARBA" id="ARBA00012670"/>
    </source>
</evidence>
<keyword evidence="4" id="KW-0732">Signal</keyword>
<reference evidence="8 9" key="1">
    <citation type="submission" date="2016-11" db="EMBL/GenBank/DDBJ databases">
        <authorList>
            <person name="Jaros S."/>
            <person name="Januszkiewicz K."/>
            <person name="Wedrychowicz H."/>
        </authorList>
    </citation>
    <scope>NUCLEOTIDE SEQUENCE [LARGE SCALE GENOMIC DNA]</scope>
    <source>
        <strain evidence="8 9">DSM 15929</strain>
    </source>
</reference>
<dbReference type="InterPro" id="IPR051563">
    <property type="entry name" value="Glycosyl_Hydrolase_51"/>
</dbReference>
<evidence type="ECO:0000256" key="1">
    <source>
        <dbReference type="ARBA" id="ARBA00001462"/>
    </source>
</evidence>
<dbReference type="AlphaFoldDB" id="A0A1M6R194"/>
<dbReference type="SMART" id="SM00813">
    <property type="entry name" value="Alpha-L-AF_C"/>
    <property type="match status" value="1"/>
</dbReference>
<evidence type="ECO:0000313" key="8">
    <source>
        <dbReference type="EMBL" id="SHK26222.1"/>
    </source>
</evidence>
<keyword evidence="6" id="KW-0325">Glycoprotein</keyword>
<dbReference type="EMBL" id="FRAC01000010">
    <property type="protein sequence ID" value="SHK26222.1"/>
    <property type="molecule type" value="Genomic_DNA"/>
</dbReference>
<dbReference type="InterPro" id="IPR010720">
    <property type="entry name" value="Alpha-L-AF_C"/>
</dbReference>
<keyword evidence="9" id="KW-1185">Reference proteome</keyword>
<dbReference type="SUPFAM" id="SSF51445">
    <property type="entry name" value="(Trans)glycosidases"/>
    <property type="match status" value="1"/>
</dbReference>
<accession>A0A1M6R194</accession>
<dbReference type="EC" id="3.2.1.55" evidence="3"/>
<name>A0A1M6R194_9FIRM</name>
<dbReference type="PANTHER" id="PTHR31776:SF0">
    <property type="entry name" value="ALPHA-L-ARABINOFURANOSIDASE 1"/>
    <property type="match status" value="1"/>
</dbReference>
<gene>
    <name evidence="8" type="ORF">SAMN02745136_02116</name>
</gene>
<dbReference type="Gene3D" id="3.20.20.80">
    <property type="entry name" value="Glycosidases"/>
    <property type="match status" value="1"/>
</dbReference>
<dbReference type="GO" id="GO:0046556">
    <property type="term" value="F:alpha-L-arabinofuranosidase activity"/>
    <property type="evidence" value="ECO:0007669"/>
    <property type="project" value="UniProtKB-EC"/>
</dbReference>
<evidence type="ECO:0000256" key="6">
    <source>
        <dbReference type="ARBA" id="ARBA00023180"/>
    </source>
</evidence>
<dbReference type="Gene3D" id="2.60.120.260">
    <property type="entry name" value="Galactose-binding domain-like"/>
    <property type="match status" value="1"/>
</dbReference>
<dbReference type="OrthoDB" id="9758333at2"/>
<comment type="catalytic activity">
    <reaction evidence="1">
        <text>Hydrolysis of terminal non-reducing alpha-L-arabinofuranoside residues in alpha-L-arabinosides.</text>
        <dbReference type="EC" id="3.2.1.55"/>
    </reaction>
</comment>
<dbReference type="STRING" id="1121322.SAMN02745136_02116"/>
<dbReference type="InterPro" id="IPR013780">
    <property type="entry name" value="Glyco_hydro_b"/>
</dbReference>
<feature type="domain" description="Alpha-L-arabinofuranosidase C-terminal" evidence="7">
    <location>
        <begin position="445"/>
        <end position="809"/>
    </location>
</feature>
<dbReference type="InterPro" id="IPR055235">
    <property type="entry name" value="ASD1_cat"/>
</dbReference>
<dbReference type="GO" id="GO:0046373">
    <property type="term" value="P:L-arabinose metabolic process"/>
    <property type="evidence" value="ECO:0007669"/>
    <property type="project" value="InterPro"/>
</dbReference>
<dbReference type="Gene3D" id="2.60.40.1180">
    <property type="entry name" value="Golgi alpha-mannosidase II"/>
    <property type="match status" value="1"/>
</dbReference>
<comment type="similarity">
    <text evidence="2">Belongs to the glycosyl hydrolase 51 family.</text>
</comment>
<proteinExistence type="inferred from homology"/>
<evidence type="ECO:0000256" key="5">
    <source>
        <dbReference type="ARBA" id="ARBA00022801"/>
    </source>
</evidence>
<evidence type="ECO:0000256" key="4">
    <source>
        <dbReference type="ARBA" id="ARBA00022729"/>
    </source>
</evidence>
<protein>
    <recommendedName>
        <fullName evidence="3">non-reducing end alpha-L-arabinofuranosidase</fullName>
        <ecNumber evidence="3">3.2.1.55</ecNumber>
    </recommendedName>
</protein>
<dbReference type="Pfam" id="PF22848">
    <property type="entry name" value="ASD1_dom"/>
    <property type="match status" value="1"/>
</dbReference>
<dbReference type="RefSeq" id="WP_073275580.1">
    <property type="nucleotide sequence ID" value="NZ_FRAC01000010.1"/>
</dbReference>
<evidence type="ECO:0000313" key="9">
    <source>
        <dbReference type="Proteomes" id="UP000184386"/>
    </source>
</evidence>
<dbReference type="InterPro" id="IPR017853">
    <property type="entry name" value="GH"/>
</dbReference>
<dbReference type="Pfam" id="PF06964">
    <property type="entry name" value="Alpha-L-AF_C"/>
    <property type="match status" value="1"/>
</dbReference>
<organism evidence="8 9">
    <name type="scientific">Anaerocolumna jejuensis DSM 15929</name>
    <dbReference type="NCBI Taxonomy" id="1121322"/>
    <lineage>
        <taxon>Bacteria</taxon>
        <taxon>Bacillati</taxon>
        <taxon>Bacillota</taxon>
        <taxon>Clostridia</taxon>
        <taxon>Lachnospirales</taxon>
        <taxon>Lachnospiraceae</taxon>
        <taxon>Anaerocolumna</taxon>
    </lineage>
</organism>
<keyword evidence="5" id="KW-0378">Hydrolase</keyword>
<sequence>MSTITVKTAEKRFPTAKNLYGIFFEDINRAGDGGLYPEMLRNRSFEDSIPPVECETEQEDYAIITPAGWRDEFNHGEGLSRWIRENKTEYTPIPAWYSENAEMKLDREDTLNEKRCAALAISFLPQGCIYNTGFTGIPQKAGEKYHFYMFAKAEEPVKVDLLIEKDNEIWCGTEINLCGKGYQRYDYEFTAGKTAGNAKFVIRCQKGGKLKLGFTSLMPVDTYNSHGLRKDLVEKLKNMHPTFLRFPGGCIVEGFTPSTAMRFHNTIGPVWERPSHLLMWHYRTTNGLGYHEYLQLCEDLDMEPLYVFNCGMTCQARNSVLMEGEDLEEMIQDTLDAIEYAVGPAGSRWGKVRALMGHPQPFKMNYVEIGNENWGPDYEERYLKCYSIIKERYPFIKFVANSHVEEKELPVDIVDEHFYNSVEYFAENIHFYDNYDRKGPEIFVGELAVLRGPVGQLYAAMGEAMFLIGMERNQDVVTLASYAPLLDNYHYYAWYPNLIIFDNLQSYCIPTYYAWKLLGGSRGNHVVASKDTTGVLYRPVSGMPSLLGPAGVRYRKAAWDGKTVRAVHEVMGHEAASEEEFIISEPDEEQKAESAKMGVKLDEVLVVLGDNETAVKGTFEIEIFAEEGREIGIGVYSSRIPKEVYMNDETHPPREWNAGIVRPFQWRIKDGRSTFMDYQNSVPLAAEVPVKLIMGTYNKFRYTVTGREMSLYVNDELIQKAEVPQFPAMASVVCDTEDEVIVKIVNIAPEPDDITINLDCEVQSNYLAGILTGEKHDENTIEHPEKVQDIELRLLGASSHFIYHAPAYSVNVLQLKKKKITKG</sequence>
<dbReference type="Proteomes" id="UP000184386">
    <property type="component" value="Unassembled WGS sequence"/>
</dbReference>
<dbReference type="PANTHER" id="PTHR31776">
    <property type="entry name" value="ALPHA-L-ARABINOFURANOSIDASE 1"/>
    <property type="match status" value="1"/>
</dbReference>